<keyword evidence="1" id="KW-0472">Membrane</keyword>
<dbReference type="EMBL" id="VSSQ01030899">
    <property type="protein sequence ID" value="MPM81585.1"/>
    <property type="molecule type" value="Genomic_DNA"/>
</dbReference>
<evidence type="ECO:0000256" key="1">
    <source>
        <dbReference type="SAM" id="Phobius"/>
    </source>
</evidence>
<sequence>MNFLIMFFNFSTYNIFAIYSKAIFCVGLIKPNPLEFSVSTFK</sequence>
<proteinExistence type="predicted"/>
<comment type="caution">
    <text evidence="2">The sequence shown here is derived from an EMBL/GenBank/DDBJ whole genome shotgun (WGS) entry which is preliminary data.</text>
</comment>
<dbReference type="AlphaFoldDB" id="A0A645CXL0"/>
<reference evidence="2" key="1">
    <citation type="submission" date="2019-08" db="EMBL/GenBank/DDBJ databases">
        <authorList>
            <person name="Kucharzyk K."/>
            <person name="Murdoch R.W."/>
            <person name="Higgins S."/>
            <person name="Loffler F."/>
        </authorList>
    </citation>
    <scope>NUCLEOTIDE SEQUENCE</scope>
</reference>
<evidence type="ECO:0000313" key="2">
    <source>
        <dbReference type="EMBL" id="MPM81585.1"/>
    </source>
</evidence>
<keyword evidence="1" id="KW-1133">Transmembrane helix</keyword>
<accession>A0A645CXL0</accession>
<feature type="transmembrane region" description="Helical" evidence="1">
    <location>
        <begin position="6"/>
        <end position="29"/>
    </location>
</feature>
<gene>
    <name evidence="2" type="ORF">SDC9_128639</name>
</gene>
<name>A0A645CXL0_9ZZZZ</name>
<protein>
    <submittedName>
        <fullName evidence="2">Uncharacterized protein</fullName>
    </submittedName>
</protein>
<keyword evidence="1" id="KW-0812">Transmembrane</keyword>
<organism evidence="2">
    <name type="scientific">bioreactor metagenome</name>
    <dbReference type="NCBI Taxonomy" id="1076179"/>
    <lineage>
        <taxon>unclassified sequences</taxon>
        <taxon>metagenomes</taxon>
        <taxon>ecological metagenomes</taxon>
    </lineage>
</organism>